<dbReference type="GO" id="GO:0005524">
    <property type="term" value="F:ATP binding"/>
    <property type="evidence" value="ECO:0007669"/>
    <property type="project" value="UniProtKB-KW"/>
</dbReference>
<keyword evidence="4 10" id="KW-0547">Nucleotide-binding</keyword>
<reference evidence="12 13" key="1">
    <citation type="submission" date="2018-02" db="EMBL/GenBank/DDBJ databases">
        <title>Mycoplasma marinum and Mycoplasma todarodis sp. nov., moderately halophilic and psychrotolerant mycoplasmas isolated from cephalopods.</title>
        <authorList>
            <person name="Viver T."/>
        </authorList>
    </citation>
    <scope>NUCLEOTIDE SEQUENCE [LARGE SCALE GENOMIC DNA]</scope>
    <source>
        <strain evidence="12 13">5H</strain>
    </source>
</reference>
<keyword evidence="6 10" id="KW-0648">Protein biosynthesis</keyword>
<proteinExistence type="inferred from homology"/>
<dbReference type="NCBIfam" id="NF004014">
    <property type="entry name" value="PRK05477.1-4"/>
    <property type="match status" value="1"/>
</dbReference>
<dbReference type="GO" id="GO:0050566">
    <property type="term" value="F:asparaginyl-tRNA synthase (glutamine-hydrolyzing) activity"/>
    <property type="evidence" value="ECO:0007669"/>
    <property type="project" value="RHEA"/>
</dbReference>
<dbReference type="PANTHER" id="PTHR11659:SF0">
    <property type="entry name" value="GLUTAMYL-TRNA(GLN) AMIDOTRANSFERASE SUBUNIT B, MITOCHONDRIAL"/>
    <property type="match status" value="1"/>
</dbReference>
<dbReference type="InterPro" id="IPR014746">
    <property type="entry name" value="Gln_synth/guanido_kin_cat_dom"/>
</dbReference>
<accession>A0A4R0XL74</accession>
<dbReference type="InterPro" id="IPR017959">
    <property type="entry name" value="Asn/Gln-tRNA_amidoTrfase_suB/E"/>
</dbReference>
<keyword evidence="13" id="KW-1185">Reference proteome</keyword>
<dbReference type="PROSITE" id="PS01234">
    <property type="entry name" value="GATB"/>
    <property type="match status" value="1"/>
</dbReference>
<evidence type="ECO:0000259" key="11">
    <source>
        <dbReference type="SMART" id="SM00845"/>
    </source>
</evidence>
<evidence type="ECO:0000256" key="6">
    <source>
        <dbReference type="ARBA" id="ARBA00022917"/>
    </source>
</evidence>
<dbReference type="NCBIfam" id="NF004012">
    <property type="entry name" value="PRK05477.1-2"/>
    <property type="match status" value="1"/>
</dbReference>
<dbReference type="InterPro" id="IPR017958">
    <property type="entry name" value="Gln-tRNA_amidoTrfase_suB_CS"/>
</dbReference>
<comment type="subunit">
    <text evidence="2 10">Heterotrimer of A, B and C subunits.</text>
</comment>
<dbReference type="GO" id="GO:0016740">
    <property type="term" value="F:transferase activity"/>
    <property type="evidence" value="ECO:0007669"/>
    <property type="project" value="UniProtKB-KW"/>
</dbReference>
<protein>
    <recommendedName>
        <fullName evidence="10">Aspartyl/glutamyl-tRNA(Asn/Gln) amidotransferase subunit B</fullName>
        <shortName evidence="10">Asp/Glu-ADT subunit B</shortName>
        <ecNumber evidence="10">6.3.5.-</ecNumber>
    </recommendedName>
</protein>
<dbReference type="RefSeq" id="WP_131613346.1">
    <property type="nucleotide sequence ID" value="NZ_PSZP01000008.1"/>
</dbReference>
<dbReference type="SUPFAM" id="SSF55931">
    <property type="entry name" value="Glutamine synthetase/guanido kinase"/>
    <property type="match status" value="1"/>
</dbReference>
<dbReference type="HAMAP" id="MF_00121">
    <property type="entry name" value="GatB"/>
    <property type="match status" value="1"/>
</dbReference>
<organism evidence="12 13">
    <name type="scientific">Mycoplasma todarodis</name>
    <dbReference type="NCBI Taxonomy" id="1937191"/>
    <lineage>
        <taxon>Bacteria</taxon>
        <taxon>Bacillati</taxon>
        <taxon>Mycoplasmatota</taxon>
        <taxon>Mollicutes</taxon>
        <taxon>Mycoplasmataceae</taxon>
        <taxon>Mycoplasma</taxon>
    </lineage>
</organism>
<evidence type="ECO:0000256" key="2">
    <source>
        <dbReference type="ARBA" id="ARBA00011123"/>
    </source>
</evidence>
<dbReference type="InterPro" id="IPR006075">
    <property type="entry name" value="Asn/Gln-tRNA_Trfase_suB/E_cat"/>
</dbReference>
<dbReference type="AlphaFoldDB" id="A0A4R0XL74"/>
<evidence type="ECO:0000313" key="13">
    <source>
        <dbReference type="Proteomes" id="UP000291072"/>
    </source>
</evidence>
<dbReference type="GO" id="GO:0070681">
    <property type="term" value="P:glutaminyl-tRNAGln biosynthesis via transamidation"/>
    <property type="evidence" value="ECO:0007669"/>
    <property type="project" value="TreeGrafter"/>
</dbReference>
<dbReference type="Pfam" id="PF02934">
    <property type="entry name" value="GatB_N"/>
    <property type="match status" value="1"/>
</dbReference>
<keyword evidence="3 10" id="KW-0436">Ligase</keyword>
<dbReference type="InterPro" id="IPR018027">
    <property type="entry name" value="Asn/Gln_amidotransferase"/>
</dbReference>
<comment type="similarity">
    <text evidence="1 10">Belongs to the GatB/GatE family. GatB subfamily.</text>
</comment>
<dbReference type="InterPro" id="IPR004413">
    <property type="entry name" value="GatB"/>
</dbReference>
<evidence type="ECO:0000256" key="4">
    <source>
        <dbReference type="ARBA" id="ARBA00022741"/>
    </source>
</evidence>
<dbReference type="EMBL" id="PSZP01000008">
    <property type="protein sequence ID" value="TCG11406.1"/>
    <property type="molecule type" value="Genomic_DNA"/>
</dbReference>
<dbReference type="PANTHER" id="PTHR11659">
    <property type="entry name" value="GLUTAMYL-TRNA GLN AMIDOTRANSFERASE SUBUNIT B MITOCHONDRIAL AND PROKARYOTIC PET112-RELATED"/>
    <property type="match status" value="1"/>
</dbReference>
<dbReference type="EC" id="6.3.5.-" evidence="10"/>
<evidence type="ECO:0000256" key="9">
    <source>
        <dbReference type="ARBA" id="ARBA00047913"/>
    </source>
</evidence>
<evidence type="ECO:0000256" key="3">
    <source>
        <dbReference type="ARBA" id="ARBA00022598"/>
    </source>
</evidence>
<sequence length="471" mass="52739">MNNFEVVIGIEIHLELNTKTKMFSASANNYEAQPNTNVNSIDLGFPGSLPTVNKQAVLHGIMLGKALKMDIDNELHFDRKNYYYPDLPKGYQITQQRRPIGANGSIPITVDGITKEISLERIHLEEDTAKQIHSGETSQLNYNRAGVPLLEIVTDPVIRSGKEAAAYIDAIRKTAKALNISDAKMEEGSLRADVNISLRPYGQKEFGVKVEIKNMNSISNAQKAIEFEIALQTKKLLTNQVITMDTKRFDAENSATITMRTKTGATDYKYFPEPNIPVITIPQEMIDSVQLPELPWETTARFEKLGLNQEYVNSLVADLSMAKYFDSIPYEDKEKLAKVFFSEIVQLSNSKSIPVTELNIDPAEIARAITLTDKGDISGKHLKKILPLLIDKKETVDKIIEEKGMKQISDSSILFPIIDKIILENEKLVAEYGSRPERVTKFILGTLMKQTRGQANPIVSNKLVVEKLEAL</sequence>
<evidence type="ECO:0000313" key="12">
    <source>
        <dbReference type="EMBL" id="TCG11406.1"/>
    </source>
</evidence>
<dbReference type="GO" id="GO:0006412">
    <property type="term" value="P:translation"/>
    <property type="evidence" value="ECO:0007669"/>
    <property type="project" value="UniProtKB-UniRule"/>
</dbReference>
<dbReference type="SMART" id="SM00845">
    <property type="entry name" value="GatB_Yqey"/>
    <property type="match status" value="1"/>
</dbReference>
<evidence type="ECO:0000256" key="1">
    <source>
        <dbReference type="ARBA" id="ARBA00005306"/>
    </source>
</evidence>
<dbReference type="Proteomes" id="UP000291072">
    <property type="component" value="Unassembled WGS sequence"/>
</dbReference>
<dbReference type="Gene3D" id="1.10.10.410">
    <property type="match status" value="1"/>
</dbReference>
<comment type="caution">
    <text evidence="12">The sequence shown here is derived from an EMBL/GenBank/DDBJ whole genome shotgun (WGS) entry which is preliminary data.</text>
</comment>
<keyword evidence="12" id="KW-0808">Transferase</keyword>
<dbReference type="GO" id="GO:0050567">
    <property type="term" value="F:glutaminyl-tRNA synthase (glutamine-hydrolyzing) activity"/>
    <property type="evidence" value="ECO:0007669"/>
    <property type="project" value="UniProtKB-UniRule"/>
</dbReference>
<evidence type="ECO:0000256" key="7">
    <source>
        <dbReference type="ARBA" id="ARBA00024799"/>
    </source>
</evidence>
<evidence type="ECO:0000256" key="8">
    <source>
        <dbReference type="ARBA" id="ARBA00047380"/>
    </source>
</evidence>
<gene>
    <name evidence="10" type="primary">gatB</name>
    <name evidence="12" type="ORF">C4B25_01775</name>
</gene>
<dbReference type="InterPro" id="IPR023168">
    <property type="entry name" value="GatB_Yqey_C_2"/>
</dbReference>
<dbReference type="SUPFAM" id="SSF89095">
    <property type="entry name" value="GatB/YqeY motif"/>
    <property type="match status" value="1"/>
</dbReference>
<dbReference type="NCBIfam" id="TIGR00133">
    <property type="entry name" value="gatB"/>
    <property type="match status" value="1"/>
</dbReference>
<dbReference type="Pfam" id="PF02637">
    <property type="entry name" value="GatB_Yqey"/>
    <property type="match status" value="1"/>
</dbReference>
<name>A0A4R0XL74_9MOLU</name>
<dbReference type="OrthoDB" id="9804078at2"/>
<comment type="catalytic activity">
    <reaction evidence="8 10">
        <text>L-aspartyl-tRNA(Asn) + L-glutamine + ATP + H2O = L-asparaginyl-tRNA(Asn) + L-glutamate + ADP + phosphate + 2 H(+)</text>
        <dbReference type="Rhea" id="RHEA:14513"/>
        <dbReference type="Rhea" id="RHEA-COMP:9674"/>
        <dbReference type="Rhea" id="RHEA-COMP:9677"/>
        <dbReference type="ChEBI" id="CHEBI:15377"/>
        <dbReference type="ChEBI" id="CHEBI:15378"/>
        <dbReference type="ChEBI" id="CHEBI:29985"/>
        <dbReference type="ChEBI" id="CHEBI:30616"/>
        <dbReference type="ChEBI" id="CHEBI:43474"/>
        <dbReference type="ChEBI" id="CHEBI:58359"/>
        <dbReference type="ChEBI" id="CHEBI:78515"/>
        <dbReference type="ChEBI" id="CHEBI:78516"/>
        <dbReference type="ChEBI" id="CHEBI:456216"/>
    </reaction>
</comment>
<evidence type="ECO:0000256" key="5">
    <source>
        <dbReference type="ARBA" id="ARBA00022840"/>
    </source>
</evidence>
<feature type="domain" description="Asn/Gln amidotransferase" evidence="11">
    <location>
        <begin position="323"/>
        <end position="468"/>
    </location>
</feature>
<comment type="function">
    <text evidence="7 10">Allows the formation of correctly charged Asn-tRNA(Asn) or Gln-tRNA(Gln) through the transamidation of misacylated Asp-tRNA(Asn) or Glu-tRNA(Gln) in organisms which lack either or both of asparaginyl-tRNA or glutaminyl-tRNA synthetases. The reaction takes place in the presence of glutamine and ATP through an activated phospho-Asp-tRNA(Asn) or phospho-Glu-tRNA(Gln).</text>
</comment>
<dbReference type="InterPro" id="IPR003789">
    <property type="entry name" value="Asn/Gln_tRNA_amidoTrase-B-like"/>
</dbReference>
<comment type="catalytic activity">
    <reaction evidence="9 10">
        <text>L-glutamyl-tRNA(Gln) + L-glutamine + ATP + H2O = L-glutaminyl-tRNA(Gln) + L-glutamate + ADP + phosphate + H(+)</text>
        <dbReference type="Rhea" id="RHEA:17521"/>
        <dbReference type="Rhea" id="RHEA-COMP:9681"/>
        <dbReference type="Rhea" id="RHEA-COMP:9684"/>
        <dbReference type="ChEBI" id="CHEBI:15377"/>
        <dbReference type="ChEBI" id="CHEBI:15378"/>
        <dbReference type="ChEBI" id="CHEBI:29985"/>
        <dbReference type="ChEBI" id="CHEBI:30616"/>
        <dbReference type="ChEBI" id="CHEBI:43474"/>
        <dbReference type="ChEBI" id="CHEBI:58359"/>
        <dbReference type="ChEBI" id="CHEBI:78520"/>
        <dbReference type="ChEBI" id="CHEBI:78521"/>
        <dbReference type="ChEBI" id="CHEBI:456216"/>
    </reaction>
</comment>
<keyword evidence="5 10" id="KW-0067">ATP-binding</keyword>
<evidence type="ECO:0000256" key="10">
    <source>
        <dbReference type="HAMAP-Rule" id="MF_00121"/>
    </source>
</evidence>